<evidence type="ECO:0000259" key="2">
    <source>
        <dbReference type="Pfam" id="PF03972"/>
    </source>
</evidence>
<sequence length="448" mass="46725">MRSTTILELADFASSCSVDSAPEPVRACVEKMLIDSLGVALAGQGTDEYQKLEEVWSSAPGASTLWGKSQSVDTAAATMLNAVALCVLELDEGNKFARGHPAAHVLPVALAEAERIGAGGHALQDAILAGYEVAARVARAFHSVDGLHPHGNWGAIGAAAAVGRLNGFSTQELAEAMDAAAGLMLASPFASALQGTFVRNTWLGSAGVNALTAVRIAESGLGTIDATGTATLGRILGSIDADEIVQDLGRRWEITGGYFKRHSSCNYTHPPADAALEARMDARFEAQDVERITVQTHALAVPLSSTDPQTRLAAMFSIPHVVAVALTHGRCHPEAFAVDALHDPAVVRLRERTAVELDGAIDARRPAKRGARVCIGLSSGESIVAEVPDAIGDAGHHPLSPVQIDDKLRSLIGAGRLAAVHEAVRALQADAPVSTAMKHLGNTSEINE</sequence>
<keyword evidence="5" id="KW-1185">Reference proteome</keyword>
<dbReference type="Gene3D" id="1.10.4100.10">
    <property type="entry name" value="2-methylcitrate dehydratase PrpD"/>
    <property type="match status" value="1"/>
</dbReference>
<evidence type="ECO:0000313" key="4">
    <source>
        <dbReference type="EMBL" id="MEW1975457.1"/>
    </source>
</evidence>
<dbReference type="InterPro" id="IPR036148">
    <property type="entry name" value="MmgE/PrpD_sf"/>
</dbReference>
<dbReference type="InterPro" id="IPR005656">
    <property type="entry name" value="MmgE_PrpD"/>
</dbReference>
<dbReference type="InterPro" id="IPR045336">
    <property type="entry name" value="MmgE_PrpD_N"/>
</dbReference>
<proteinExistence type="inferred from homology"/>
<protein>
    <submittedName>
        <fullName evidence="4">MmgE/PrpD family protein</fullName>
    </submittedName>
</protein>
<dbReference type="PANTHER" id="PTHR16943:SF8">
    <property type="entry name" value="2-METHYLCITRATE DEHYDRATASE"/>
    <property type="match status" value="1"/>
</dbReference>
<dbReference type="EMBL" id="JBFBMH010000013">
    <property type="protein sequence ID" value="MEW1975457.1"/>
    <property type="molecule type" value="Genomic_DNA"/>
</dbReference>
<dbReference type="InterPro" id="IPR045337">
    <property type="entry name" value="MmgE_PrpD_C"/>
</dbReference>
<accession>A0ABV3LJ89</accession>
<dbReference type="InterPro" id="IPR042183">
    <property type="entry name" value="MmgE/PrpD_sf_1"/>
</dbReference>
<dbReference type="SUPFAM" id="SSF103378">
    <property type="entry name" value="2-methylcitrate dehydratase PrpD"/>
    <property type="match status" value="1"/>
</dbReference>
<gene>
    <name evidence="4" type="ORF">AB0301_10340</name>
</gene>
<dbReference type="Pfam" id="PF03972">
    <property type="entry name" value="MmgE_PrpD_N"/>
    <property type="match status" value="1"/>
</dbReference>
<name>A0ABV3LJ89_9MICO</name>
<dbReference type="PANTHER" id="PTHR16943">
    <property type="entry name" value="2-METHYLCITRATE DEHYDRATASE-RELATED"/>
    <property type="match status" value="1"/>
</dbReference>
<evidence type="ECO:0000259" key="3">
    <source>
        <dbReference type="Pfam" id="PF19305"/>
    </source>
</evidence>
<reference evidence="4 5" key="1">
    <citation type="submission" date="2024-06" db="EMBL/GenBank/DDBJ databases">
        <title>The Natural Products Discovery Center: Release of the First 8490 Sequenced Strains for Exploring Actinobacteria Biosynthetic Diversity.</title>
        <authorList>
            <person name="Kalkreuter E."/>
            <person name="Kautsar S.A."/>
            <person name="Yang D."/>
            <person name="Bader C.D."/>
            <person name="Teijaro C.N."/>
            <person name="Fluegel L."/>
            <person name="Davis C.M."/>
            <person name="Simpson J.R."/>
            <person name="Lauterbach L."/>
            <person name="Steele A.D."/>
            <person name="Gui C."/>
            <person name="Meng S."/>
            <person name="Li G."/>
            <person name="Viehrig K."/>
            <person name="Ye F."/>
            <person name="Su P."/>
            <person name="Kiefer A.F."/>
            <person name="Nichols A."/>
            <person name="Cepeda A.J."/>
            <person name="Yan W."/>
            <person name="Fan B."/>
            <person name="Jiang Y."/>
            <person name="Adhikari A."/>
            <person name="Zheng C.-J."/>
            <person name="Schuster L."/>
            <person name="Cowan T.M."/>
            <person name="Smanski M.J."/>
            <person name="Chevrette M.G."/>
            <person name="De Carvalho L.P.S."/>
            <person name="Shen B."/>
        </authorList>
    </citation>
    <scope>NUCLEOTIDE SEQUENCE [LARGE SCALE GENOMIC DNA]</scope>
    <source>
        <strain evidence="4 5">NPDC077434</strain>
    </source>
</reference>
<dbReference type="Gene3D" id="3.30.1330.120">
    <property type="entry name" value="2-methylcitrate dehydratase PrpD"/>
    <property type="match status" value="1"/>
</dbReference>
<dbReference type="Pfam" id="PF19305">
    <property type="entry name" value="MmgE_PrpD_C"/>
    <property type="match status" value="1"/>
</dbReference>
<feature type="domain" description="MmgE/PrpD C-terminal" evidence="3">
    <location>
        <begin position="262"/>
        <end position="413"/>
    </location>
</feature>
<comment type="caution">
    <text evidence="4">The sequence shown here is derived from an EMBL/GenBank/DDBJ whole genome shotgun (WGS) entry which is preliminary data.</text>
</comment>
<comment type="similarity">
    <text evidence="1">Belongs to the PrpD family.</text>
</comment>
<dbReference type="Proteomes" id="UP001553715">
    <property type="component" value="Unassembled WGS sequence"/>
</dbReference>
<evidence type="ECO:0000313" key="5">
    <source>
        <dbReference type="Proteomes" id="UP001553715"/>
    </source>
</evidence>
<dbReference type="RefSeq" id="WP_366232954.1">
    <property type="nucleotide sequence ID" value="NZ_JBFBMH010000013.1"/>
</dbReference>
<evidence type="ECO:0000256" key="1">
    <source>
        <dbReference type="ARBA" id="ARBA00006174"/>
    </source>
</evidence>
<dbReference type="InterPro" id="IPR042188">
    <property type="entry name" value="MmgE/PrpD_sf_2"/>
</dbReference>
<organism evidence="4 5">
    <name type="scientific">Microbacterium profundi</name>
    <dbReference type="NCBI Taxonomy" id="450380"/>
    <lineage>
        <taxon>Bacteria</taxon>
        <taxon>Bacillati</taxon>
        <taxon>Actinomycetota</taxon>
        <taxon>Actinomycetes</taxon>
        <taxon>Micrococcales</taxon>
        <taxon>Microbacteriaceae</taxon>
        <taxon>Microbacterium</taxon>
    </lineage>
</organism>
<feature type="domain" description="MmgE/PrpD N-terminal" evidence="2">
    <location>
        <begin position="8"/>
        <end position="222"/>
    </location>
</feature>